<dbReference type="InterPro" id="IPR036086">
    <property type="entry name" value="ParB/Sulfiredoxin_sf"/>
</dbReference>
<keyword evidence="4" id="KW-1185">Reference proteome</keyword>
<feature type="domain" description="ParB-like N-terminal" evidence="2">
    <location>
        <begin position="16"/>
        <end position="100"/>
    </location>
</feature>
<dbReference type="Proteomes" id="UP000215563">
    <property type="component" value="Unassembled WGS sequence"/>
</dbReference>
<organism evidence="3 4">
    <name type="scientific">Amycolatopsis alba DSM 44262</name>
    <dbReference type="NCBI Taxonomy" id="1125972"/>
    <lineage>
        <taxon>Bacteria</taxon>
        <taxon>Bacillati</taxon>
        <taxon>Actinomycetota</taxon>
        <taxon>Actinomycetes</taxon>
        <taxon>Pseudonocardiales</taxon>
        <taxon>Pseudonocardiaceae</taxon>
        <taxon>Amycolatopsis</taxon>
    </lineage>
</organism>
<reference evidence="3 4" key="1">
    <citation type="submission" date="2017-07" db="EMBL/GenBank/DDBJ databases">
        <title>Amycolatopsis alba DSM 44262 Genome sequencing and assembly.</title>
        <authorList>
            <person name="Kaur N."/>
            <person name="Mayilraj S."/>
        </authorList>
    </citation>
    <scope>NUCLEOTIDE SEQUENCE [LARGE SCALE GENOMIC DNA]</scope>
    <source>
        <strain evidence="3 4">DSM 44262</strain>
    </source>
</reference>
<comment type="caution">
    <text evidence="3">The sequence shown here is derived from an EMBL/GenBank/DDBJ whole genome shotgun (WGS) entry which is preliminary data.</text>
</comment>
<dbReference type="RefSeq" id="WP_020636716.1">
    <property type="nucleotide sequence ID" value="NZ_KB913032.1"/>
</dbReference>
<protein>
    <submittedName>
        <fullName evidence="3">Streptomycin biosynthesis protein</fullName>
    </submittedName>
</protein>
<evidence type="ECO:0000259" key="2">
    <source>
        <dbReference type="SMART" id="SM00470"/>
    </source>
</evidence>
<sequence length="332" mass="36951">MLWHRSDGGLDKIPVEVVPIDSLLPADSPRTAGENYEHAQVLAESDAILPPIVVHRPSMRIIDGMHRWRAAVLRGQREIRAQFFEGDEKDAFVIAVEVNVSHGLPLSLADRTVAAARIIGSHPQWSDRVIAEATGLAAKTVGAIRRRSTEEVPQSTIRVGRDGRVRPLSSAEGRRRAGELMMINPDAPIREIARQAGVAPSTARDVRDRLRAGQDPVPPRQRGFERPSAERRQDRSGDRITWPERPVDQLSVLRTLRKDPSLRFSEAGRMLLRWLDAHINGMTEWERVAATVPAHCSGTVAELAYANAKVWRELAVRLERRGDAVHADVDEA</sequence>
<dbReference type="AlphaFoldDB" id="A0A229RFE7"/>
<evidence type="ECO:0000313" key="3">
    <source>
        <dbReference type="EMBL" id="OXM45181.1"/>
    </source>
</evidence>
<dbReference type="SMART" id="SM00470">
    <property type="entry name" value="ParB"/>
    <property type="match status" value="1"/>
</dbReference>
<evidence type="ECO:0000256" key="1">
    <source>
        <dbReference type="SAM" id="MobiDB-lite"/>
    </source>
</evidence>
<feature type="region of interest" description="Disordered" evidence="1">
    <location>
        <begin position="196"/>
        <end position="241"/>
    </location>
</feature>
<evidence type="ECO:0000313" key="4">
    <source>
        <dbReference type="Proteomes" id="UP000215563"/>
    </source>
</evidence>
<accession>A0A229RFE7</accession>
<dbReference type="SUPFAM" id="SSF110849">
    <property type="entry name" value="ParB/Sulfiredoxin"/>
    <property type="match status" value="1"/>
</dbReference>
<name>A0A229RFE7_AMYAL</name>
<dbReference type="EMBL" id="NMQU01000106">
    <property type="protein sequence ID" value="OXM45181.1"/>
    <property type="molecule type" value="Genomic_DNA"/>
</dbReference>
<gene>
    <name evidence="3" type="ORF">CFP75_31815</name>
</gene>
<dbReference type="Gene3D" id="3.90.1530.10">
    <property type="entry name" value="Conserved hypothetical protein from pyrococcus furiosus pfu- 392566-001, ParB domain"/>
    <property type="match status" value="1"/>
</dbReference>
<dbReference type="InterPro" id="IPR003115">
    <property type="entry name" value="ParB_N"/>
</dbReference>
<feature type="compositionally biased region" description="Basic and acidic residues" evidence="1">
    <location>
        <begin position="222"/>
        <end position="241"/>
    </location>
</feature>
<proteinExistence type="predicted"/>